<evidence type="ECO:0000256" key="5">
    <source>
        <dbReference type="ARBA" id="ARBA00022701"/>
    </source>
</evidence>
<dbReference type="GO" id="GO:0070652">
    <property type="term" value="C:HAUS complex"/>
    <property type="evidence" value="ECO:0007669"/>
    <property type="project" value="InterPro"/>
</dbReference>
<evidence type="ECO:0000313" key="12">
    <source>
        <dbReference type="Proteomes" id="UP001286456"/>
    </source>
</evidence>
<organism evidence="11 12">
    <name type="scientific">Cercophora scortea</name>
    <dbReference type="NCBI Taxonomy" id="314031"/>
    <lineage>
        <taxon>Eukaryota</taxon>
        <taxon>Fungi</taxon>
        <taxon>Dikarya</taxon>
        <taxon>Ascomycota</taxon>
        <taxon>Pezizomycotina</taxon>
        <taxon>Sordariomycetes</taxon>
        <taxon>Sordariomycetidae</taxon>
        <taxon>Sordariales</taxon>
        <taxon>Lasiosphaeriaceae</taxon>
        <taxon>Cercophora</taxon>
    </lineage>
</organism>
<evidence type="ECO:0000256" key="1">
    <source>
        <dbReference type="ARBA" id="ARBA00004186"/>
    </source>
</evidence>
<comment type="subcellular location">
    <subcellularLocation>
        <location evidence="1">Cytoplasm</location>
        <location evidence="1">Cytoskeleton</location>
        <location evidence="1">Spindle</location>
    </subcellularLocation>
</comment>
<sequence>MSHLPPNAAIFSPSVARAAASAAKDWSYIDSWLSQKYASLPTGPPQFERNADTLRALLALASANEAADEQRQLLARLEADALRELQAHDEIHSAHTKDDDDDDDHEDNNNNNDDPDPLTSARLAILTSLTNALTREGATALTALASSAVALGISSNPTPQAIGEKLLSLSAETSSLSQTSSRVDALSNYITQETSLTTSLIADLQQESYRPSASLAKENLETQRKIKAMASRLPELRDKAAALAQTVGTPNPTIEQVRREEEAYTALLATKKDLDAQVRSFQGLPPDMDQARQELEGLRTELRQLTQRRDAVFEGLVERETPRKPSRLP</sequence>
<evidence type="ECO:0000256" key="8">
    <source>
        <dbReference type="ARBA" id="ARBA00023212"/>
    </source>
</evidence>
<evidence type="ECO:0000256" key="7">
    <source>
        <dbReference type="ARBA" id="ARBA00023054"/>
    </source>
</evidence>
<dbReference type="PANTHER" id="PTHR31570:SF1">
    <property type="entry name" value="HAUS AUGMIN-LIKE COMPLEX SUBUNIT 1"/>
    <property type="match status" value="1"/>
</dbReference>
<dbReference type="AlphaFoldDB" id="A0AAE0M5I8"/>
<dbReference type="GO" id="GO:0005829">
    <property type="term" value="C:cytosol"/>
    <property type="evidence" value="ECO:0007669"/>
    <property type="project" value="TreeGrafter"/>
</dbReference>
<keyword evidence="7" id="KW-0175">Coiled coil</keyword>
<dbReference type="EMBL" id="JAUEPO010000006">
    <property type="protein sequence ID" value="KAK3320042.1"/>
    <property type="molecule type" value="Genomic_DNA"/>
</dbReference>
<dbReference type="GO" id="GO:0005819">
    <property type="term" value="C:spindle"/>
    <property type="evidence" value="ECO:0007669"/>
    <property type="project" value="UniProtKB-SubCell"/>
</dbReference>
<comment type="caution">
    <text evidence="11">The sequence shown here is derived from an EMBL/GenBank/DDBJ whole genome shotgun (WGS) entry which is preliminary data.</text>
</comment>
<evidence type="ECO:0000256" key="3">
    <source>
        <dbReference type="ARBA" id="ARBA00022490"/>
    </source>
</evidence>
<keyword evidence="4" id="KW-0132">Cell division</keyword>
<keyword evidence="3" id="KW-0963">Cytoplasm</keyword>
<protein>
    <recommendedName>
        <fullName evidence="13">HAUS augmin-like complex subunit 1</fullName>
    </recommendedName>
</protein>
<accession>A0AAE0M5I8</accession>
<evidence type="ECO:0000256" key="6">
    <source>
        <dbReference type="ARBA" id="ARBA00022776"/>
    </source>
</evidence>
<dbReference type="Proteomes" id="UP001286456">
    <property type="component" value="Unassembled WGS sequence"/>
</dbReference>
<keyword evidence="12" id="KW-1185">Reference proteome</keyword>
<keyword evidence="6" id="KW-0498">Mitosis</keyword>
<feature type="compositionally biased region" description="Basic and acidic residues" evidence="10">
    <location>
        <begin position="88"/>
        <end position="98"/>
    </location>
</feature>
<reference evidence="11" key="2">
    <citation type="submission" date="2023-06" db="EMBL/GenBank/DDBJ databases">
        <authorList>
            <consortium name="Lawrence Berkeley National Laboratory"/>
            <person name="Haridas S."/>
            <person name="Hensen N."/>
            <person name="Bonometti L."/>
            <person name="Westerberg I."/>
            <person name="Brannstrom I.O."/>
            <person name="Guillou S."/>
            <person name="Cros-Aarteil S."/>
            <person name="Calhoun S."/>
            <person name="Kuo A."/>
            <person name="Mondo S."/>
            <person name="Pangilinan J."/>
            <person name="Riley R."/>
            <person name="Labutti K."/>
            <person name="Andreopoulos B."/>
            <person name="Lipzen A."/>
            <person name="Chen C."/>
            <person name="Yanf M."/>
            <person name="Daum C."/>
            <person name="Ng V."/>
            <person name="Clum A."/>
            <person name="Steindorff A."/>
            <person name="Ohm R."/>
            <person name="Martin F."/>
            <person name="Silar P."/>
            <person name="Natvig D."/>
            <person name="Lalanne C."/>
            <person name="Gautier V."/>
            <person name="Ament-Velasquez S.L."/>
            <person name="Kruys A."/>
            <person name="Hutchinson M.I."/>
            <person name="Powell A.J."/>
            <person name="Barry K."/>
            <person name="Miller A.N."/>
            <person name="Grigoriev I.V."/>
            <person name="Debuchy R."/>
            <person name="Gladieux P."/>
            <person name="Thoren M.H."/>
            <person name="Johannesson H."/>
        </authorList>
    </citation>
    <scope>NUCLEOTIDE SEQUENCE</scope>
    <source>
        <strain evidence="11">SMH4131-1</strain>
    </source>
</reference>
<proteinExistence type="inferred from homology"/>
<keyword evidence="5" id="KW-0493">Microtubule</keyword>
<keyword evidence="8" id="KW-0206">Cytoskeleton</keyword>
<reference evidence="11" key="1">
    <citation type="journal article" date="2023" name="Mol. Phylogenet. Evol.">
        <title>Genome-scale phylogeny and comparative genomics of the fungal order Sordariales.</title>
        <authorList>
            <person name="Hensen N."/>
            <person name="Bonometti L."/>
            <person name="Westerberg I."/>
            <person name="Brannstrom I.O."/>
            <person name="Guillou S."/>
            <person name="Cros-Aarteil S."/>
            <person name="Calhoun S."/>
            <person name="Haridas S."/>
            <person name="Kuo A."/>
            <person name="Mondo S."/>
            <person name="Pangilinan J."/>
            <person name="Riley R."/>
            <person name="LaButti K."/>
            <person name="Andreopoulos B."/>
            <person name="Lipzen A."/>
            <person name="Chen C."/>
            <person name="Yan M."/>
            <person name="Daum C."/>
            <person name="Ng V."/>
            <person name="Clum A."/>
            <person name="Steindorff A."/>
            <person name="Ohm R.A."/>
            <person name="Martin F."/>
            <person name="Silar P."/>
            <person name="Natvig D.O."/>
            <person name="Lalanne C."/>
            <person name="Gautier V."/>
            <person name="Ament-Velasquez S.L."/>
            <person name="Kruys A."/>
            <person name="Hutchinson M.I."/>
            <person name="Powell A.J."/>
            <person name="Barry K."/>
            <person name="Miller A.N."/>
            <person name="Grigoriev I.V."/>
            <person name="Debuchy R."/>
            <person name="Gladieux P."/>
            <person name="Hiltunen Thoren M."/>
            <person name="Johannesson H."/>
        </authorList>
    </citation>
    <scope>NUCLEOTIDE SEQUENCE</scope>
    <source>
        <strain evidence="11">SMH4131-1</strain>
    </source>
</reference>
<evidence type="ECO:0000256" key="10">
    <source>
        <dbReference type="SAM" id="MobiDB-lite"/>
    </source>
</evidence>
<dbReference type="GO" id="GO:0051301">
    <property type="term" value="P:cell division"/>
    <property type="evidence" value="ECO:0007669"/>
    <property type="project" value="UniProtKB-KW"/>
</dbReference>
<dbReference type="GO" id="GO:0051225">
    <property type="term" value="P:spindle assembly"/>
    <property type="evidence" value="ECO:0007669"/>
    <property type="project" value="InterPro"/>
</dbReference>
<evidence type="ECO:0000313" key="11">
    <source>
        <dbReference type="EMBL" id="KAK3320042.1"/>
    </source>
</evidence>
<dbReference type="PANTHER" id="PTHR31570">
    <property type="entry name" value="HAUS AUGMIN-LIKE COMPLEX SUBUNIT 1"/>
    <property type="match status" value="1"/>
</dbReference>
<dbReference type="InterPro" id="IPR026243">
    <property type="entry name" value="HAUS1"/>
</dbReference>
<evidence type="ECO:0008006" key="13">
    <source>
        <dbReference type="Google" id="ProtNLM"/>
    </source>
</evidence>
<feature type="region of interest" description="Disordered" evidence="10">
    <location>
        <begin position="88"/>
        <end position="119"/>
    </location>
</feature>
<name>A0AAE0M5I8_9PEZI</name>
<comment type="similarity">
    <text evidence="2">Belongs to the HAUS1 family.</text>
</comment>
<evidence type="ECO:0000256" key="4">
    <source>
        <dbReference type="ARBA" id="ARBA00022618"/>
    </source>
</evidence>
<keyword evidence="9" id="KW-0131">Cell cycle</keyword>
<gene>
    <name evidence="11" type="ORF">B0T19DRAFT_278902</name>
</gene>
<dbReference type="GO" id="GO:0005874">
    <property type="term" value="C:microtubule"/>
    <property type="evidence" value="ECO:0007669"/>
    <property type="project" value="UniProtKB-KW"/>
</dbReference>
<evidence type="ECO:0000256" key="2">
    <source>
        <dbReference type="ARBA" id="ARBA00005479"/>
    </source>
</evidence>
<evidence type="ECO:0000256" key="9">
    <source>
        <dbReference type="ARBA" id="ARBA00023306"/>
    </source>
</evidence>